<dbReference type="EMBL" id="CAJNOK010003450">
    <property type="protein sequence ID" value="CAF0901651.1"/>
    <property type="molecule type" value="Genomic_DNA"/>
</dbReference>
<dbReference type="EMBL" id="CAJOBA010003451">
    <property type="protein sequence ID" value="CAF3682244.1"/>
    <property type="molecule type" value="Genomic_DNA"/>
</dbReference>
<protein>
    <submittedName>
        <fullName evidence="1">Uncharacterized protein</fullName>
    </submittedName>
</protein>
<dbReference type="AlphaFoldDB" id="A0A8S2D7Z5"/>
<organism evidence="1 3">
    <name type="scientific">Didymodactylos carnosus</name>
    <dbReference type="NCBI Taxonomy" id="1234261"/>
    <lineage>
        <taxon>Eukaryota</taxon>
        <taxon>Metazoa</taxon>
        <taxon>Spiralia</taxon>
        <taxon>Gnathifera</taxon>
        <taxon>Rotifera</taxon>
        <taxon>Eurotatoria</taxon>
        <taxon>Bdelloidea</taxon>
        <taxon>Philodinida</taxon>
        <taxon>Philodinidae</taxon>
        <taxon>Didymodactylos</taxon>
    </lineage>
</organism>
<proteinExistence type="predicted"/>
<dbReference type="Proteomes" id="UP000682733">
    <property type="component" value="Unassembled WGS sequence"/>
</dbReference>
<evidence type="ECO:0000313" key="2">
    <source>
        <dbReference type="EMBL" id="CAF3682244.1"/>
    </source>
</evidence>
<sequence length="235" mass="26638">MPNKKSSTQNYTLDIAFTNSKRHLELQLICETSSSKLTFSPTNIQREIRIGQTADMSILWDDMLSKIKPIETKMSINNSGNASANIKYAHIVLVNGRQKMLSSTFLMKPDQLWLKPSQESTIQFQYYAVDLRDFSSIVNLKSNSSETLLNIPYYLKFKLPILQTTPHALFDIGLINFGKSYKSFILLHNIGQISLRIDTTESVIRQSFVKSLSLQHSQQPVSINHPIGIDPGQQS</sequence>
<evidence type="ECO:0000313" key="3">
    <source>
        <dbReference type="Proteomes" id="UP000677228"/>
    </source>
</evidence>
<reference evidence="1" key="1">
    <citation type="submission" date="2021-02" db="EMBL/GenBank/DDBJ databases">
        <authorList>
            <person name="Nowell W R."/>
        </authorList>
    </citation>
    <scope>NUCLEOTIDE SEQUENCE</scope>
</reference>
<gene>
    <name evidence="1" type="ORF">OVA965_LOCUS9655</name>
    <name evidence="2" type="ORF">TMI583_LOCUS9651</name>
</gene>
<comment type="caution">
    <text evidence="1">The sequence shown here is derived from an EMBL/GenBank/DDBJ whole genome shotgun (WGS) entry which is preliminary data.</text>
</comment>
<dbReference type="Proteomes" id="UP000677228">
    <property type="component" value="Unassembled WGS sequence"/>
</dbReference>
<accession>A0A8S2D7Z5</accession>
<name>A0A8S2D7Z5_9BILA</name>
<evidence type="ECO:0000313" key="1">
    <source>
        <dbReference type="EMBL" id="CAF0901651.1"/>
    </source>
</evidence>